<dbReference type="EMBL" id="CP048711">
    <property type="protein sequence ID" value="QIB67537.1"/>
    <property type="molecule type" value="Genomic_DNA"/>
</dbReference>
<name>A0A6C0U8V6_9GAMM</name>
<dbReference type="InterPro" id="IPR029066">
    <property type="entry name" value="PLP-binding_barrel"/>
</dbReference>
<feature type="modified residue" description="N6-(pyridoxal phosphate)lysine" evidence="4">
    <location>
        <position position="69"/>
    </location>
</feature>
<gene>
    <name evidence="8" type="ORF">G3T16_04410</name>
</gene>
<comment type="similarity">
    <text evidence="5">Belongs to the Orn/Lys/Arg decarboxylase class-II family.</text>
</comment>
<organism evidence="8 9">
    <name type="scientific">Kineobactrum salinum</name>
    <dbReference type="NCBI Taxonomy" id="2708301"/>
    <lineage>
        <taxon>Bacteria</taxon>
        <taxon>Pseudomonadati</taxon>
        <taxon>Pseudomonadota</taxon>
        <taxon>Gammaproteobacteria</taxon>
        <taxon>Cellvibrionales</taxon>
        <taxon>Halieaceae</taxon>
        <taxon>Kineobactrum</taxon>
    </lineage>
</organism>
<dbReference type="SUPFAM" id="SSF51419">
    <property type="entry name" value="PLP-binding barrel"/>
    <property type="match status" value="1"/>
</dbReference>
<dbReference type="Gene3D" id="2.40.37.10">
    <property type="entry name" value="Lyase, Ornithine Decarboxylase, Chain A, domain 1"/>
    <property type="match status" value="1"/>
</dbReference>
<evidence type="ECO:0000256" key="4">
    <source>
        <dbReference type="PIRSR" id="PIRSR600183-50"/>
    </source>
</evidence>
<protein>
    <submittedName>
        <fullName evidence="8">Pyridoxal-dependent decarboxylase, exosortase A system-associated</fullName>
    </submittedName>
</protein>
<dbReference type="GO" id="GO:0009089">
    <property type="term" value="P:lysine biosynthetic process via diaminopimelate"/>
    <property type="evidence" value="ECO:0007669"/>
    <property type="project" value="TreeGrafter"/>
</dbReference>
<evidence type="ECO:0000259" key="7">
    <source>
        <dbReference type="Pfam" id="PF02784"/>
    </source>
</evidence>
<dbReference type="Pfam" id="PF02784">
    <property type="entry name" value="Orn_Arg_deC_N"/>
    <property type="match status" value="1"/>
</dbReference>
<feature type="active site" description="Proton donor" evidence="4">
    <location>
        <position position="361"/>
    </location>
</feature>
<dbReference type="SUPFAM" id="SSF50621">
    <property type="entry name" value="Alanine racemase C-terminal domain-like"/>
    <property type="match status" value="1"/>
</dbReference>
<comment type="cofactor">
    <cofactor evidence="1 4">
        <name>pyridoxal 5'-phosphate</name>
        <dbReference type="ChEBI" id="CHEBI:597326"/>
    </cofactor>
</comment>
<dbReference type="InterPro" id="IPR017530">
    <property type="entry name" value="DCO2ase_PEP1"/>
</dbReference>
<dbReference type="AlphaFoldDB" id="A0A6C0U8V6"/>
<evidence type="ECO:0000259" key="6">
    <source>
        <dbReference type="Pfam" id="PF00278"/>
    </source>
</evidence>
<dbReference type="PANTHER" id="PTHR43727:SF2">
    <property type="entry name" value="GROUP IV DECARBOXYLASE"/>
    <property type="match status" value="1"/>
</dbReference>
<keyword evidence="3" id="KW-0456">Lyase</keyword>
<evidence type="ECO:0000256" key="5">
    <source>
        <dbReference type="RuleBase" id="RU003737"/>
    </source>
</evidence>
<dbReference type="InterPro" id="IPR022643">
    <property type="entry name" value="De-COase2_C"/>
</dbReference>
<feature type="domain" description="Orn/DAP/Arg decarboxylase 2 C-terminal" evidence="6">
    <location>
        <begin position="40"/>
        <end position="388"/>
    </location>
</feature>
<evidence type="ECO:0000313" key="9">
    <source>
        <dbReference type="Proteomes" id="UP000477680"/>
    </source>
</evidence>
<dbReference type="GO" id="GO:0008836">
    <property type="term" value="F:diaminopimelate decarboxylase activity"/>
    <property type="evidence" value="ECO:0007669"/>
    <property type="project" value="TreeGrafter"/>
</dbReference>
<dbReference type="PROSITE" id="PS00878">
    <property type="entry name" value="ODR_DC_2_1"/>
    <property type="match status" value="1"/>
</dbReference>
<dbReference type="InterPro" id="IPR002433">
    <property type="entry name" value="Orn_de-COase"/>
</dbReference>
<evidence type="ECO:0000256" key="1">
    <source>
        <dbReference type="ARBA" id="ARBA00001933"/>
    </source>
</evidence>
<dbReference type="GO" id="GO:0006596">
    <property type="term" value="P:polyamine biosynthetic process"/>
    <property type="evidence" value="ECO:0007669"/>
    <property type="project" value="InterPro"/>
</dbReference>
<accession>A0A6C0U8V6</accession>
<dbReference type="InterPro" id="IPR022644">
    <property type="entry name" value="De-COase2_N"/>
</dbReference>
<keyword evidence="9" id="KW-1185">Reference proteome</keyword>
<evidence type="ECO:0000256" key="3">
    <source>
        <dbReference type="ARBA" id="ARBA00023239"/>
    </source>
</evidence>
<dbReference type="KEGG" id="kim:G3T16_04410"/>
<dbReference type="PANTHER" id="PTHR43727">
    <property type="entry name" value="DIAMINOPIMELATE DECARBOXYLASE"/>
    <property type="match status" value="1"/>
</dbReference>
<evidence type="ECO:0000256" key="2">
    <source>
        <dbReference type="ARBA" id="ARBA00022898"/>
    </source>
</evidence>
<dbReference type="Gene3D" id="3.20.20.10">
    <property type="entry name" value="Alanine racemase"/>
    <property type="match status" value="1"/>
</dbReference>
<dbReference type="InterPro" id="IPR022653">
    <property type="entry name" value="De-COase2_pyr-phos_BS"/>
</dbReference>
<dbReference type="NCBIfam" id="TIGR03099">
    <property type="entry name" value="dCO2ase_PEP1"/>
    <property type="match status" value="1"/>
</dbReference>
<feature type="domain" description="Orn/DAP/Arg decarboxylase 2 N-terminal" evidence="7">
    <location>
        <begin position="48"/>
        <end position="293"/>
    </location>
</feature>
<dbReference type="InterPro" id="IPR022657">
    <property type="entry name" value="De-COase2_CS"/>
</dbReference>
<dbReference type="InterPro" id="IPR000183">
    <property type="entry name" value="Orn/DAP/Arg_de-COase"/>
</dbReference>
<dbReference type="InterPro" id="IPR009006">
    <property type="entry name" value="Ala_racemase/Decarboxylase_C"/>
</dbReference>
<dbReference type="PRINTS" id="PR01182">
    <property type="entry name" value="ORNDCRBXLASE"/>
</dbReference>
<dbReference type="CDD" id="cd06839">
    <property type="entry name" value="PLPDE_III_Btrk_like"/>
    <property type="match status" value="1"/>
</dbReference>
<reference evidence="8 9" key="1">
    <citation type="submission" date="2020-02" db="EMBL/GenBank/DDBJ databases">
        <title>Genome sequencing for Kineobactrum sp. M2.</title>
        <authorList>
            <person name="Park S.-J."/>
        </authorList>
    </citation>
    <scope>NUCLEOTIDE SEQUENCE [LARGE SCALE GENOMIC DNA]</scope>
    <source>
        <strain evidence="8 9">M2</strain>
    </source>
</reference>
<dbReference type="PROSITE" id="PS00879">
    <property type="entry name" value="ODR_DC_2_2"/>
    <property type="match status" value="1"/>
</dbReference>
<dbReference type="Proteomes" id="UP000477680">
    <property type="component" value="Chromosome"/>
</dbReference>
<keyword evidence="2 4" id="KW-0663">Pyridoxal phosphate</keyword>
<sequence>MRKRPQHSPQTYFSVVGNCLQVHGQPLTALAERAGDRAFYAYDSEVMTRRVQELRALLPADIELHYAIKANPMAEVVAHMAGLTDGLDVASAAELTTALATGTPPTEISFAGPGKSATDLRDAVDAGVIIILESSTEMHRVAALAAGTGRRPTVAIRVNPDFELKASGMKMGGGPKPFGIDAEQVPAVMAELATLPLDFVGLHIFSGSQNLRPEALIEAHDKTVELALRLAAAAPYPIRWLNIGGGLGVPYFPGEQPLELAPVMANLQGLLGQIKTGLPQARVVMELGRYLVAEAGLYVCRVTDKKESRGQLFLITNGGLHHHLAASGNFGQVVRKNYPVCIGNRVTGEVHENVTIVGPLCTPLDLLAERMELPAAEIGDLVVLFQSGAYGYTASPHHFLSHPPPLEIFA</sequence>
<dbReference type="Pfam" id="PF00278">
    <property type="entry name" value="Orn_DAP_Arg_deC"/>
    <property type="match status" value="1"/>
</dbReference>
<evidence type="ECO:0000313" key="8">
    <source>
        <dbReference type="EMBL" id="QIB67537.1"/>
    </source>
</evidence>
<proteinExistence type="inferred from homology"/>
<dbReference type="PRINTS" id="PR01179">
    <property type="entry name" value="ODADCRBXLASE"/>
</dbReference>